<dbReference type="CDD" id="cd09874">
    <property type="entry name" value="PIN_MT3492-like"/>
    <property type="match status" value="1"/>
</dbReference>
<evidence type="ECO:0000313" key="2">
    <source>
        <dbReference type="EMBL" id="BAL54295.1"/>
    </source>
</evidence>
<organism evidence="2">
    <name type="scientific">uncultured prokaryote</name>
    <dbReference type="NCBI Taxonomy" id="198431"/>
    <lineage>
        <taxon>unclassified sequences</taxon>
        <taxon>environmental samples</taxon>
    </lineage>
</organism>
<evidence type="ECO:0000259" key="1">
    <source>
        <dbReference type="Pfam" id="PF01850"/>
    </source>
</evidence>
<protein>
    <submittedName>
        <fullName evidence="2">Hypothetical conserved protein</fullName>
    </submittedName>
</protein>
<proteinExistence type="predicted"/>
<dbReference type="SUPFAM" id="SSF88723">
    <property type="entry name" value="PIN domain-like"/>
    <property type="match status" value="1"/>
</dbReference>
<dbReference type="Pfam" id="PF01850">
    <property type="entry name" value="PIN"/>
    <property type="match status" value="1"/>
</dbReference>
<dbReference type="EMBL" id="AP011684">
    <property type="protein sequence ID" value="BAL54295.1"/>
    <property type="molecule type" value="Genomic_DNA"/>
</dbReference>
<dbReference type="InterPro" id="IPR002716">
    <property type="entry name" value="PIN_dom"/>
</dbReference>
<sequence length="154" mass="16656">MGAYYLDSSALVKRYLQETGTGRITALTSPRSGQEIFIALVTGAEVVAAVVRQARAGRLSTGDATAIVRAFRNHFEAQYRVVLTVPAIVQQAMELAERHGLRGYDAIQLASALAVQQELTLYGAEPLVFVCADDELNKAAQAEGLQIENPNQHL</sequence>
<accession>H5SDQ9</accession>
<dbReference type="AlphaFoldDB" id="H5SDQ9"/>
<reference evidence="2" key="2">
    <citation type="journal article" date="2012" name="PLoS ONE">
        <title>A Deeply Branching Thermophilic Bacterium with an Ancient Acetyl-CoA Pathway Dominates a Subsurface Ecosystem.</title>
        <authorList>
            <person name="Takami H."/>
            <person name="Noguchi H."/>
            <person name="Takaki Y."/>
            <person name="Uchiyama I."/>
            <person name="Toyoda A."/>
            <person name="Nishi S."/>
            <person name="Chee G.-J."/>
            <person name="Arai W."/>
            <person name="Nunoura T."/>
            <person name="Itoh T."/>
            <person name="Hattori M."/>
            <person name="Takai K."/>
        </authorList>
    </citation>
    <scope>NUCLEOTIDE SEQUENCE</scope>
</reference>
<dbReference type="Gene3D" id="3.40.50.1010">
    <property type="entry name" value="5'-nuclease"/>
    <property type="match status" value="1"/>
</dbReference>
<dbReference type="InterPro" id="IPR029060">
    <property type="entry name" value="PIN-like_dom_sf"/>
</dbReference>
<reference evidence="2" key="1">
    <citation type="journal article" date="2005" name="Environ. Microbiol.">
        <title>Genetic and functional properties of uncultivated thermophilic crenarchaeotes from a subsurface gold mine as revealed by analysis of genome fragments.</title>
        <authorList>
            <person name="Nunoura T."/>
            <person name="Hirayama H."/>
            <person name="Takami H."/>
            <person name="Oida H."/>
            <person name="Nishi S."/>
            <person name="Shimamura S."/>
            <person name="Suzuki Y."/>
            <person name="Inagaki F."/>
            <person name="Takai K."/>
            <person name="Nealson K.H."/>
            <person name="Horikoshi K."/>
        </authorList>
    </citation>
    <scope>NUCLEOTIDE SEQUENCE</scope>
</reference>
<name>H5SDQ9_9ZZZZ</name>
<gene>
    <name evidence="2" type="ORF">HGMM_F14E02C12</name>
</gene>
<feature type="domain" description="PIN" evidence="1">
    <location>
        <begin position="4"/>
        <end position="116"/>
    </location>
</feature>